<name>A0ABX7E7W2_9BACI</name>
<dbReference type="SUPFAM" id="SSF54427">
    <property type="entry name" value="NTF2-like"/>
    <property type="match status" value="1"/>
</dbReference>
<feature type="domain" description="SnoaL-like" evidence="1">
    <location>
        <begin position="6"/>
        <end position="104"/>
    </location>
</feature>
<dbReference type="Proteomes" id="UP000595691">
    <property type="component" value="Chromosome"/>
</dbReference>
<dbReference type="Gene3D" id="3.10.450.50">
    <property type="match status" value="1"/>
</dbReference>
<dbReference type="EMBL" id="CP065425">
    <property type="protein sequence ID" value="QQZ11404.1"/>
    <property type="molecule type" value="Genomic_DNA"/>
</dbReference>
<protein>
    <submittedName>
        <fullName evidence="2">Nuclear transport factor 2 family protein</fullName>
    </submittedName>
</protein>
<evidence type="ECO:0000313" key="3">
    <source>
        <dbReference type="Proteomes" id="UP000595691"/>
    </source>
</evidence>
<keyword evidence="3" id="KW-1185">Reference proteome</keyword>
<dbReference type="InterPro" id="IPR032710">
    <property type="entry name" value="NTF2-like_dom_sf"/>
</dbReference>
<gene>
    <name evidence="2" type="ORF">I5776_03735</name>
</gene>
<evidence type="ECO:0000313" key="2">
    <source>
        <dbReference type="EMBL" id="QQZ11404.1"/>
    </source>
</evidence>
<reference evidence="2 3" key="1">
    <citation type="submission" date="2020-11" db="EMBL/GenBank/DDBJ databases">
        <title>Taxonomic evaluation of the Bacillus sporothermodurans group of bacteria based on whole genome sequences.</title>
        <authorList>
            <person name="Fiedler G."/>
            <person name="Herbstmann A.-D."/>
            <person name="Doll E."/>
            <person name="Wenning M."/>
            <person name="Brinks E."/>
            <person name="Kabisch J."/>
            <person name="Breitenwieser F."/>
            <person name="Lappann M."/>
            <person name="Boehnlein C."/>
            <person name="Franz C."/>
        </authorList>
    </citation>
    <scope>NUCLEOTIDE SEQUENCE [LARGE SCALE GENOMIC DNA]</scope>
    <source>
        <strain evidence="2 3">JCM 19841</strain>
    </source>
</reference>
<evidence type="ECO:0000259" key="1">
    <source>
        <dbReference type="Pfam" id="PF12680"/>
    </source>
</evidence>
<sequence length="118" mass="13084">MKKSLQEYVDAFNAKDVDRLISLFADDAKVEDPVGKPAKVGRQEIESFYRESMPGSTLELLAPPRGSHSNAATITFAVHSQMGEHSIRIEVTDVMTFDSNGKIATMHAYWGPDDVQQL</sequence>
<dbReference type="Pfam" id="PF12680">
    <property type="entry name" value="SnoaL_2"/>
    <property type="match status" value="1"/>
</dbReference>
<accession>A0ABX7E7W2</accession>
<organism evidence="2 3">
    <name type="scientific">Heyndrickxia vini</name>
    <dbReference type="NCBI Taxonomy" id="1476025"/>
    <lineage>
        <taxon>Bacteria</taxon>
        <taxon>Bacillati</taxon>
        <taxon>Bacillota</taxon>
        <taxon>Bacilli</taxon>
        <taxon>Bacillales</taxon>
        <taxon>Bacillaceae</taxon>
        <taxon>Heyndrickxia</taxon>
    </lineage>
</organism>
<dbReference type="InterPro" id="IPR037401">
    <property type="entry name" value="SnoaL-like"/>
</dbReference>
<proteinExistence type="predicted"/>